<evidence type="ECO:0000313" key="7">
    <source>
        <dbReference type="EMBL" id="VDI01851.1"/>
    </source>
</evidence>
<dbReference type="Gene3D" id="2.130.10.10">
    <property type="entry name" value="YVTN repeat-like/Quinoprotein amine dehydrogenase"/>
    <property type="match status" value="2"/>
</dbReference>
<evidence type="ECO:0008006" key="9">
    <source>
        <dbReference type="Google" id="ProtNLM"/>
    </source>
</evidence>
<dbReference type="SMART" id="SM00320">
    <property type="entry name" value="WD40"/>
    <property type="match status" value="4"/>
</dbReference>
<dbReference type="PANTHER" id="PTHR19871:SF14">
    <property type="entry name" value="DUF4062 DOMAIN-CONTAINING PROTEIN"/>
    <property type="match status" value="1"/>
</dbReference>
<dbReference type="Gene3D" id="3.40.50.300">
    <property type="entry name" value="P-loop containing nucleotide triphosphate hydrolases"/>
    <property type="match status" value="1"/>
</dbReference>
<dbReference type="EMBL" id="UYJE01001397">
    <property type="protein sequence ID" value="VDI01851.1"/>
    <property type="molecule type" value="Genomic_DNA"/>
</dbReference>
<evidence type="ECO:0000259" key="5">
    <source>
        <dbReference type="Pfam" id="PF13271"/>
    </source>
</evidence>
<sequence>MSCTSRNIQPTISTEESKIKEQTKKAEAKFERLLEGCLDDLPNLPHSTVRIFMSSTFSDMRAERNAIVKEVHPFLEEYCAKYDLDFQIVDMRWGVTEDSQNDHSVEKICLLEVENCQNLSLGPNFIFISGDRYGFRPIPVEIDKDEFDTLKKIAEKNSLSDTELLDIWSQFKFFGDHSGGCDEQRNKDTIGWAKTFKSLQTVLRKAATLACKAKQLSTDKLHKYFYSVTEIEVNKGILTAKAPNVHSSIYQRDLNGLDITDDTIKKYVDTKMENGKMVFDEEAKFLREKIRKQIPSALKKSGRIHQYQVKWHNGGINPEKHVEQRDYIRNLCDDLIKDICELIDKAREDQKDLIRTEYYTDYQEVLHHQHFCKLKCETFCGRDDVLQQAKEYILTDKSGKPLILYAPLGAGKTSVMSKILQNLPEWFKKEPHIGIIRFLGTSPYSLNIYDVLYGVCGQLADCANILMEPVGYSNMKKIVEYMPRFLRQVSAKVKKPIVILLDSLDQLSAKDDSYLLNWLPTVLPSNLRMIVSTLPREHKILDTLQKLIPDTTNFVEVPSLPDKTCFQIIDKYLAKRKRTVTQTQQKKLVRAFRKCPGPLFLKLILDEAVKWNSYTPIIEVVLKDSVQGAINLLFENMEKKFGQVLISHALGYITVAEYGISDLEWEDVLSCDDEVLDDIYRYHDPPVDGIVQMPPVLLARIRYDLKEYIVERRSFGKATLNWYHRQFTETAHERYATGSAGNKLHKVLAQYFIANDGMKRDITLHRRGKTVEKADRQVTKQPLVVNNQRKLIAVPHHITRAGTKINPSIAKSKCFCNLNFLTVRIQSLPLSTLVDDMTEYVDKTKDKEVTLLKKFFLSSKTGNDSGTNLSINLLSHLHVKESETYLKELLQQAKDIVYASKSPLLIPVFPYLAPSKDASSALLKIYDDVDDIIPSGSESVLMIHVKEEDDDEKGYLVYDSISNDVNQLSHDKEFKPVMPPILDHSTKRIINLGRDSLQIFHLKYQDTNTMTLSDIFEDLGKGMYPTMTCLSTDFLYLTILFSNGDVLIMDTNRFQKVDFITLGEQGNEVSNIITTSTENLKIIFTFNTFASENEYEQEGFVRIHVVGATENGKIVKTNHTFTRGLAAVGFNDNLLVGTGNRESDDTLTVVNLDEVRISITQKCSSNVMQLSVAQYHALAAIWLEQGYVAVYDILYGVVVHRLDINNSITSFGVSWIYNKIVIGDNQGQLGMYEAQTGKHFADFKAENNEIVKVAILEDQVITVSKRKSAKVWVLKTLLNTDGNQSSRTDVIGEGSKQLGQKDIIGFDVDLKGHCIITSSDDNNLRIWSMDSFQLKRKIYIGITGHKVSTAVNSICIVFDNQAHTLKVFNFENGSEKKSLRHVLSFCLGEDHKTLCIMKTDENNKFIEIIIIDLVRLKSKTIPLKQELSYESIDLSINKSERYLILRVTILEKEYADIRTLCLRQSGAFLPQSHKHRFYAIDKLQATGELMPCNRVLTKIPHLGEVVCPYQGNVMMVTTGDKVMFWDISTGTCDQRVTKGVKLGFLYLTDHLNKSCDDTCLAIERSNDGQYIAIGYEDGYMIVWDANTGFPVGRKEPKKMHKASVVTITISPDSKWVASRCLNNMLIFWDITTGIEVVQLKIPSDVQQMKFTADSKHLVIRIGVQTTRILVYKLHPGQQ</sequence>
<dbReference type="OrthoDB" id="2325716at2759"/>
<evidence type="ECO:0000313" key="8">
    <source>
        <dbReference type="Proteomes" id="UP000596742"/>
    </source>
</evidence>
<gene>
    <name evidence="7" type="ORF">MGAL_10B003142</name>
</gene>
<organism evidence="7 8">
    <name type="scientific">Mytilus galloprovincialis</name>
    <name type="common">Mediterranean mussel</name>
    <dbReference type="NCBI Taxonomy" id="29158"/>
    <lineage>
        <taxon>Eukaryota</taxon>
        <taxon>Metazoa</taxon>
        <taxon>Spiralia</taxon>
        <taxon>Lophotrochozoa</taxon>
        <taxon>Mollusca</taxon>
        <taxon>Bivalvia</taxon>
        <taxon>Autobranchia</taxon>
        <taxon>Pteriomorphia</taxon>
        <taxon>Mytilida</taxon>
        <taxon>Mytiloidea</taxon>
        <taxon>Mytilidae</taxon>
        <taxon>Mytilinae</taxon>
        <taxon>Mytilus</taxon>
    </lineage>
</organism>
<keyword evidence="1 3" id="KW-0853">WD repeat</keyword>
<dbReference type="PANTHER" id="PTHR19871">
    <property type="entry name" value="BETA TRANSDUCIN-RELATED PROTEIN"/>
    <property type="match status" value="1"/>
</dbReference>
<feature type="domain" description="DUF4062" evidence="5">
    <location>
        <begin position="50"/>
        <end position="136"/>
    </location>
</feature>
<feature type="region of interest" description="Disordered" evidence="4">
    <location>
        <begin position="1"/>
        <end position="20"/>
    </location>
</feature>
<keyword evidence="2" id="KW-0677">Repeat</keyword>
<feature type="repeat" description="WD" evidence="3">
    <location>
        <begin position="1597"/>
        <end position="1638"/>
    </location>
</feature>
<dbReference type="Pfam" id="PF00400">
    <property type="entry name" value="WD40"/>
    <property type="match status" value="1"/>
</dbReference>
<protein>
    <recommendedName>
        <fullName evidence="9">NACHT domain-containing protein</fullName>
    </recommendedName>
</protein>
<dbReference type="Pfam" id="PF13271">
    <property type="entry name" value="DUF4062"/>
    <property type="match status" value="1"/>
</dbReference>
<evidence type="ECO:0000256" key="4">
    <source>
        <dbReference type="SAM" id="MobiDB-lite"/>
    </source>
</evidence>
<dbReference type="InterPro" id="IPR011047">
    <property type="entry name" value="Quinoprotein_ADH-like_sf"/>
</dbReference>
<evidence type="ECO:0000256" key="1">
    <source>
        <dbReference type="ARBA" id="ARBA00022574"/>
    </source>
</evidence>
<dbReference type="PROSITE" id="PS50082">
    <property type="entry name" value="WD_REPEATS_2"/>
    <property type="match status" value="2"/>
</dbReference>
<feature type="compositionally biased region" description="Polar residues" evidence="4">
    <location>
        <begin position="1"/>
        <end position="14"/>
    </location>
</feature>
<dbReference type="Proteomes" id="UP000596742">
    <property type="component" value="Unassembled WGS sequence"/>
</dbReference>
<name>A0A8B6CAC0_MYTGA</name>
<dbReference type="InterPro" id="IPR001680">
    <property type="entry name" value="WD40_rpt"/>
</dbReference>
<dbReference type="InterPro" id="IPR015943">
    <property type="entry name" value="WD40/YVTN_repeat-like_dom_sf"/>
</dbReference>
<comment type="caution">
    <text evidence="7">The sequence shown here is derived from an EMBL/GenBank/DDBJ whole genome shotgun (WGS) entry which is preliminary data.</text>
</comment>
<keyword evidence="8" id="KW-1185">Reference proteome</keyword>
<evidence type="ECO:0000256" key="2">
    <source>
        <dbReference type="ARBA" id="ARBA00022737"/>
    </source>
</evidence>
<evidence type="ECO:0000259" key="6">
    <source>
        <dbReference type="Pfam" id="PF25469"/>
    </source>
</evidence>
<dbReference type="SUPFAM" id="SSF50978">
    <property type="entry name" value="WD40 repeat-like"/>
    <property type="match status" value="1"/>
</dbReference>
<dbReference type="InterPro" id="IPR027417">
    <property type="entry name" value="P-loop_NTPase"/>
</dbReference>
<feature type="domain" description="NWD1/2-like winged helix-turn-helix" evidence="6">
    <location>
        <begin position="623"/>
        <end position="739"/>
    </location>
</feature>
<dbReference type="InterPro" id="IPR025139">
    <property type="entry name" value="DUF4062"/>
</dbReference>
<proteinExistence type="predicted"/>
<evidence type="ECO:0000256" key="3">
    <source>
        <dbReference type="PROSITE-ProRule" id="PRU00221"/>
    </source>
</evidence>
<dbReference type="SUPFAM" id="SSF50998">
    <property type="entry name" value="Quinoprotein alcohol dehydrogenase-like"/>
    <property type="match status" value="1"/>
</dbReference>
<dbReference type="InterPro" id="IPR057588">
    <property type="entry name" value="NWD1/2-like_WH"/>
</dbReference>
<dbReference type="SUPFAM" id="SSF52540">
    <property type="entry name" value="P-loop containing nucleoside triphosphate hydrolases"/>
    <property type="match status" value="1"/>
</dbReference>
<dbReference type="InterPro" id="IPR052752">
    <property type="entry name" value="NACHT-WD_repeat"/>
</dbReference>
<dbReference type="Pfam" id="PF25469">
    <property type="entry name" value="WHD_NWD1"/>
    <property type="match status" value="1"/>
</dbReference>
<dbReference type="InterPro" id="IPR036322">
    <property type="entry name" value="WD40_repeat_dom_sf"/>
</dbReference>
<reference evidence="7" key="1">
    <citation type="submission" date="2018-11" db="EMBL/GenBank/DDBJ databases">
        <authorList>
            <person name="Alioto T."/>
            <person name="Alioto T."/>
        </authorList>
    </citation>
    <scope>NUCLEOTIDE SEQUENCE</scope>
</reference>
<feature type="repeat" description="WD" evidence="3">
    <location>
        <begin position="1315"/>
        <end position="1337"/>
    </location>
</feature>
<accession>A0A8B6CAC0</accession>